<comment type="caution">
    <text evidence="2">The sequence shown here is derived from an EMBL/GenBank/DDBJ whole genome shotgun (WGS) entry which is preliminary data.</text>
</comment>
<dbReference type="SUPFAM" id="SSF55785">
    <property type="entry name" value="PYP-like sensor domain (PAS domain)"/>
    <property type="match status" value="1"/>
</dbReference>
<evidence type="ECO:0000313" key="2">
    <source>
        <dbReference type="EMBL" id="GFD03440.1"/>
    </source>
</evidence>
<reference evidence="2" key="1">
    <citation type="journal article" date="2019" name="Sci. Rep.">
        <title>Draft genome of Tanacetum cinerariifolium, the natural source of mosquito coil.</title>
        <authorList>
            <person name="Yamashiro T."/>
            <person name="Shiraishi A."/>
            <person name="Satake H."/>
            <person name="Nakayama K."/>
        </authorList>
    </citation>
    <scope>NUCLEOTIDE SEQUENCE</scope>
</reference>
<feature type="domain" description="PAC" evidence="1">
    <location>
        <begin position="87"/>
        <end position="143"/>
    </location>
</feature>
<dbReference type="InterPro" id="IPR035965">
    <property type="entry name" value="PAS-like_dom_sf"/>
</dbReference>
<gene>
    <name evidence="2" type="ORF">Tci_875409</name>
</gene>
<accession>A0A699T0Q0</accession>
<dbReference type="PROSITE" id="PS50113">
    <property type="entry name" value="PAC"/>
    <property type="match status" value="1"/>
</dbReference>
<evidence type="ECO:0000259" key="1">
    <source>
        <dbReference type="PROSITE" id="PS50113"/>
    </source>
</evidence>
<dbReference type="InterPro" id="IPR013656">
    <property type="entry name" value="PAS_4"/>
</dbReference>
<name>A0A699T0Q0_TANCI</name>
<dbReference type="Gene3D" id="3.30.450.20">
    <property type="entry name" value="PAS domain"/>
    <property type="match status" value="1"/>
</dbReference>
<dbReference type="AlphaFoldDB" id="A0A699T0Q0"/>
<protein>
    <recommendedName>
        <fullName evidence="1">PAC domain-containing protein</fullName>
    </recommendedName>
</protein>
<dbReference type="EMBL" id="BKCJ011205109">
    <property type="protein sequence ID" value="GFD03440.1"/>
    <property type="molecule type" value="Genomic_DNA"/>
</dbReference>
<proteinExistence type="predicted"/>
<dbReference type="Pfam" id="PF08448">
    <property type="entry name" value="PAS_4"/>
    <property type="match status" value="1"/>
</dbReference>
<organism evidence="2">
    <name type="scientific">Tanacetum cinerariifolium</name>
    <name type="common">Dalmatian daisy</name>
    <name type="synonym">Chrysanthemum cinerariifolium</name>
    <dbReference type="NCBI Taxonomy" id="118510"/>
    <lineage>
        <taxon>Eukaryota</taxon>
        <taxon>Viridiplantae</taxon>
        <taxon>Streptophyta</taxon>
        <taxon>Embryophyta</taxon>
        <taxon>Tracheophyta</taxon>
        <taxon>Spermatophyta</taxon>
        <taxon>Magnoliopsida</taxon>
        <taxon>eudicotyledons</taxon>
        <taxon>Gunneridae</taxon>
        <taxon>Pentapetalae</taxon>
        <taxon>asterids</taxon>
        <taxon>campanulids</taxon>
        <taxon>Asterales</taxon>
        <taxon>Asteraceae</taxon>
        <taxon>Asteroideae</taxon>
        <taxon>Anthemideae</taxon>
        <taxon>Anthemidinae</taxon>
        <taxon>Tanacetum</taxon>
    </lineage>
</organism>
<feature type="non-terminal residue" evidence="2">
    <location>
        <position position="150"/>
    </location>
</feature>
<dbReference type="InterPro" id="IPR000700">
    <property type="entry name" value="PAS-assoc_C"/>
</dbReference>
<sequence length="150" mass="16316">MPAVSSDLLAVFNALPGACLLLSPQLVVEAVSDVFLATTLTQRHSLVGQNVFAAFPVNPNAADSEAVGTARASMEQVLATGQPHELTLQPYDLIDPARPGQFLERYWRMRNAPVVDAEGQVAHLIHEIFDITAQVQASNELRNTQVREQT</sequence>